<sequence>MVDFNRRVTDRRSNQHNSAEAQAFVDAKFSSQGRVWTERLGMVMKDANSILSFLGGPTGFEEYIVDEGFVERLLNRIRYKGEDSELVINFESFRYPQCCVGDAAIRDFLMEMKPELFGAPAPSMKP</sequence>
<dbReference type="RefSeq" id="WP_097052749.1">
    <property type="nucleotide sequence ID" value="NZ_OBMM01000005.1"/>
</dbReference>
<protein>
    <submittedName>
        <fullName evidence="1">Uncharacterized protein</fullName>
    </submittedName>
</protein>
<dbReference type="EMBL" id="OBMM01000005">
    <property type="protein sequence ID" value="SOC26725.1"/>
    <property type="molecule type" value="Genomic_DNA"/>
</dbReference>
<dbReference type="AlphaFoldDB" id="A0A285TSL0"/>
<name>A0A285TSL0_9PROT</name>
<dbReference type="Proteomes" id="UP000219068">
    <property type="component" value="Unassembled WGS sequence"/>
</dbReference>
<proteinExistence type="predicted"/>
<organism evidence="1 2">
    <name type="scientific">Thalassospira xiamenensis</name>
    <dbReference type="NCBI Taxonomy" id="220697"/>
    <lineage>
        <taxon>Bacteria</taxon>
        <taxon>Pseudomonadati</taxon>
        <taxon>Pseudomonadota</taxon>
        <taxon>Alphaproteobacteria</taxon>
        <taxon>Rhodospirillales</taxon>
        <taxon>Thalassospiraceae</taxon>
        <taxon>Thalassospira</taxon>
    </lineage>
</organism>
<evidence type="ECO:0000313" key="1">
    <source>
        <dbReference type="EMBL" id="SOC26725.1"/>
    </source>
</evidence>
<evidence type="ECO:0000313" key="2">
    <source>
        <dbReference type="Proteomes" id="UP000219068"/>
    </source>
</evidence>
<accession>A0A285TSL0</accession>
<reference evidence="1 2" key="1">
    <citation type="submission" date="2017-08" db="EMBL/GenBank/DDBJ databases">
        <authorList>
            <person name="de Groot N.N."/>
        </authorList>
    </citation>
    <scope>NUCLEOTIDE SEQUENCE [LARGE SCALE GENOMIC DNA]</scope>
    <source>
        <strain evidence="1 2">USBA 78</strain>
    </source>
</reference>
<gene>
    <name evidence="1" type="ORF">SAMN05428964_105189</name>
</gene>